<dbReference type="AlphaFoldDB" id="A0A1C0AGL1"/>
<evidence type="ECO:0000313" key="3">
    <source>
        <dbReference type="Proteomes" id="UP000093501"/>
    </source>
</evidence>
<sequence length="208" mass="22762">MAALRGLGVEARAGFADENRSVLTHLRDDGDLTHLYAYHFLYETGEPTTVTLRLPGLGVVHRIDPWSGAIRSHASRGYGDHTLVTVTLAPGEVALFTLDRSDAPTDVPGKRTEVMADLEAWIESWDAGDDVTLPEDRGLGYETREVLPTTAVTRIEVGPSPPLPWRDIDEVGPEVSGIGEYTTTLSLDHAPRPEERLTSAPLRAGWER</sequence>
<gene>
    <name evidence="2" type="ORF">BCR15_10300</name>
</gene>
<dbReference type="RefSeq" id="WP_068752782.1">
    <property type="nucleotide sequence ID" value="NZ_MBQD01000027.1"/>
</dbReference>
<dbReference type="Proteomes" id="UP000093501">
    <property type="component" value="Unassembled WGS sequence"/>
</dbReference>
<evidence type="ECO:0000313" key="2">
    <source>
        <dbReference type="EMBL" id="OCL30858.1"/>
    </source>
</evidence>
<name>A0A1C0AGL1_9ACTN</name>
<keyword evidence="3" id="KW-1185">Reference proteome</keyword>
<reference evidence="3" key="1">
    <citation type="submission" date="2016-07" db="EMBL/GenBank/DDBJ databases">
        <authorList>
            <person name="Florea S."/>
            <person name="Webb J.S."/>
            <person name="Jaromczyk J."/>
            <person name="Schardl C.L."/>
        </authorList>
    </citation>
    <scope>NUCLEOTIDE SEQUENCE [LARGE SCALE GENOMIC DNA]</scope>
    <source>
        <strain evidence="3">IPBSL-7</strain>
    </source>
</reference>
<proteinExistence type="predicted"/>
<organism evidence="2 3">
    <name type="scientific">Tessaracoccus lapidicaptus</name>
    <dbReference type="NCBI Taxonomy" id="1427523"/>
    <lineage>
        <taxon>Bacteria</taxon>
        <taxon>Bacillati</taxon>
        <taxon>Actinomycetota</taxon>
        <taxon>Actinomycetes</taxon>
        <taxon>Propionibacteriales</taxon>
        <taxon>Propionibacteriaceae</taxon>
        <taxon>Tessaracoccus</taxon>
    </lineage>
</organism>
<protein>
    <submittedName>
        <fullName evidence="2">Uncharacterized protein</fullName>
    </submittedName>
</protein>
<comment type="caution">
    <text evidence="2">The sequence shown here is derived from an EMBL/GenBank/DDBJ whole genome shotgun (WGS) entry which is preliminary data.</text>
</comment>
<evidence type="ECO:0000256" key="1">
    <source>
        <dbReference type="SAM" id="MobiDB-lite"/>
    </source>
</evidence>
<dbReference type="EMBL" id="MBQD01000027">
    <property type="protein sequence ID" value="OCL30858.1"/>
    <property type="molecule type" value="Genomic_DNA"/>
</dbReference>
<accession>A0A1C0AGL1</accession>
<feature type="region of interest" description="Disordered" evidence="1">
    <location>
        <begin position="187"/>
        <end position="208"/>
    </location>
</feature>